<dbReference type="Gene3D" id="3.40.50.10810">
    <property type="entry name" value="Tandem AAA-ATPase domain"/>
    <property type="match status" value="1"/>
</dbReference>
<dbReference type="EMBL" id="OU503045">
    <property type="protein sequence ID" value="CAI9770456.1"/>
    <property type="molecule type" value="Genomic_DNA"/>
</dbReference>
<dbReference type="Pfam" id="PF00176">
    <property type="entry name" value="SNF2-rel_dom"/>
    <property type="match status" value="1"/>
</dbReference>
<dbReference type="Proteomes" id="UP000834106">
    <property type="component" value="Chromosome 10"/>
</dbReference>
<keyword evidence="3" id="KW-0378">Hydrolase</keyword>
<dbReference type="PROSITE" id="PS51194">
    <property type="entry name" value="HELICASE_CTER"/>
    <property type="match status" value="1"/>
</dbReference>
<feature type="compositionally biased region" description="Basic and acidic residues" evidence="7">
    <location>
        <begin position="99"/>
        <end position="115"/>
    </location>
</feature>
<dbReference type="InterPro" id="IPR027417">
    <property type="entry name" value="P-loop_NTPase"/>
</dbReference>
<dbReference type="InterPro" id="IPR001650">
    <property type="entry name" value="Helicase_C-like"/>
</dbReference>
<dbReference type="GO" id="GO:0016787">
    <property type="term" value="F:hydrolase activity"/>
    <property type="evidence" value="ECO:0007669"/>
    <property type="project" value="UniProtKB-KW"/>
</dbReference>
<dbReference type="Gene3D" id="3.40.50.300">
    <property type="entry name" value="P-loop containing nucleotide triphosphate hydrolases"/>
    <property type="match status" value="1"/>
</dbReference>
<protein>
    <submittedName>
        <fullName evidence="10">Uncharacterized protein</fullName>
    </submittedName>
</protein>
<feature type="compositionally biased region" description="Low complexity" evidence="7">
    <location>
        <begin position="247"/>
        <end position="261"/>
    </location>
</feature>
<dbReference type="SMART" id="SM00487">
    <property type="entry name" value="DEXDc"/>
    <property type="match status" value="1"/>
</dbReference>
<gene>
    <name evidence="10" type="ORF">FPE_LOCUS17507</name>
</gene>
<dbReference type="InterPro" id="IPR049730">
    <property type="entry name" value="SNF2/RAD54-like_C"/>
</dbReference>
<dbReference type="GO" id="GO:0004386">
    <property type="term" value="F:helicase activity"/>
    <property type="evidence" value="ECO:0007669"/>
    <property type="project" value="UniProtKB-KW"/>
</dbReference>
<evidence type="ECO:0000256" key="1">
    <source>
        <dbReference type="ARBA" id="ARBA00004123"/>
    </source>
</evidence>
<feature type="region of interest" description="Disordered" evidence="7">
    <location>
        <begin position="157"/>
        <end position="238"/>
    </location>
</feature>
<dbReference type="InterPro" id="IPR044567">
    <property type="entry name" value="CLSY/DRD1"/>
</dbReference>
<keyword evidence="5" id="KW-0067">ATP-binding</keyword>
<evidence type="ECO:0000256" key="6">
    <source>
        <dbReference type="ARBA" id="ARBA00023242"/>
    </source>
</evidence>
<dbReference type="GO" id="GO:0005524">
    <property type="term" value="F:ATP binding"/>
    <property type="evidence" value="ECO:0007669"/>
    <property type="project" value="UniProtKB-KW"/>
</dbReference>
<feature type="region of interest" description="Disordered" evidence="7">
    <location>
        <begin position="247"/>
        <end position="266"/>
    </location>
</feature>
<feature type="region of interest" description="Disordered" evidence="7">
    <location>
        <begin position="24"/>
        <end position="116"/>
    </location>
</feature>
<feature type="domain" description="Helicase ATP-binding" evidence="8">
    <location>
        <begin position="599"/>
        <end position="797"/>
    </location>
</feature>
<comment type="subcellular location">
    <subcellularLocation>
        <location evidence="1">Nucleus</location>
    </subcellularLocation>
</comment>
<dbReference type="GO" id="GO:0005634">
    <property type="term" value="C:nucleus"/>
    <property type="evidence" value="ECO:0007669"/>
    <property type="project" value="UniProtKB-SubCell"/>
</dbReference>
<keyword evidence="11" id="KW-1185">Reference proteome</keyword>
<evidence type="ECO:0000256" key="2">
    <source>
        <dbReference type="ARBA" id="ARBA00022741"/>
    </source>
</evidence>
<dbReference type="GO" id="GO:0080188">
    <property type="term" value="P:gene silencing by siRNA-directed DNA methylation"/>
    <property type="evidence" value="ECO:0007669"/>
    <property type="project" value="InterPro"/>
</dbReference>
<proteinExistence type="predicted"/>
<dbReference type="InterPro" id="IPR038718">
    <property type="entry name" value="SNF2-like_sf"/>
</dbReference>
<keyword evidence="2" id="KW-0547">Nucleotide-binding</keyword>
<name>A0AAD2E0M9_9LAMI</name>
<evidence type="ECO:0000256" key="7">
    <source>
        <dbReference type="SAM" id="MobiDB-lite"/>
    </source>
</evidence>
<dbReference type="SUPFAM" id="SSF52540">
    <property type="entry name" value="P-loop containing nucleoside triphosphate hydrolases"/>
    <property type="match status" value="2"/>
</dbReference>
<dbReference type="Pfam" id="PF00271">
    <property type="entry name" value="Helicase_C"/>
    <property type="match status" value="1"/>
</dbReference>
<keyword evidence="4" id="KW-0347">Helicase</keyword>
<dbReference type="PANTHER" id="PTHR45821">
    <property type="entry name" value="SNF2 DOMAIN-CONTAINING PROTEIN CLASSY 2-RELATED"/>
    <property type="match status" value="1"/>
</dbReference>
<reference evidence="10" key="1">
    <citation type="submission" date="2023-05" db="EMBL/GenBank/DDBJ databases">
        <authorList>
            <person name="Huff M."/>
        </authorList>
    </citation>
    <scope>NUCLEOTIDE SEQUENCE</scope>
</reference>
<evidence type="ECO:0000259" key="8">
    <source>
        <dbReference type="PROSITE" id="PS51192"/>
    </source>
</evidence>
<evidence type="ECO:0000256" key="5">
    <source>
        <dbReference type="ARBA" id="ARBA00022840"/>
    </source>
</evidence>
<feature type="domain" description="Helicase C-terminal" evidence="9">
    <location>
        <begin position="938"/>
        <end position="1092"/>
    </location>
</feature>
<evidence type="ECO:0000313" key="11">
    <source>
        <dbReference type="Proteomes" id="UP000834106"/>
    </source>
</evidence>
<evidence type="ECO:0000259" key="9">
    <source>
        <dbReference type="PROSITE" id="PS51194"/>
    </source>
</evidence>
<dbReference type="SMART" id="SM00490">
    <property type="entry name" value="HELICc"/>
    <property type="match status" value="1"/>
</dbReference>
<dbReference type="InterPro" id="IPR000330">
    <property type="entry name" value="SNF2_N"/>
</dbReference>
<dbReference type="PROSITE" id="PS51192">
    <property type="entry name" value="HELICASE_ATP_BIND_1"/>
    <property type="match status" value="1"/>
</dbReference>
<accession>A0AAD2E0M9</accession>
<sequence>MHGGNTSLSSVASRTRGQLVNFYRNWHNETKKKRAQESFSNGGRDEGVTISENTGDVGDNEESYSVNPKNDEISGTGEKAYEGSSSEILGNGAKRKGKRNLDKRGKNDGVDDKPIVSENVVSNVSCSISKSESIPNEGSVARKKRGFHNVDEVLLGVDNGRNSGVRGRGRPRVEPLNKGKNVSPDDSVALRKSVVFDDSDDSEKSMNLEGSYVKDNSNDSGMLESKYSSVNDDDTCDEDSDEEYKVVYSSSSSDDSPSTVKSSKEENDEFILGSLKKRKFSGLKNLVTCKNKFDKEQNCIAKRPRPRWISKSSKEKLKLRTFSRPLLISEGEESNSSLDVESKLSTKKESCSTKCLQRTGQKGTRKVGKFGKKNTSAAKNAESIKTLVDFIEKEADVAIESLATVDYNLKSLPLKFRFEDEEPFPQVKSEWEKEIDSLFCDLNMGLRESEPVCMNPSTIGDGDNDDIIPQDIDSTLASCCSRGEHYPLLDEQIGIKCKYCSIVLLEIEDVLPPFYTAPSGRPGRQERKDLGESHSCIFDRFQFHDSSCGNPSSSSSHDGDTVWELIRDTKSKLYPHQREGFEFMWKSIAGDIFIKKLRKPLSGDGKGCIISHAPGTGKSLLTIVFLQAFMKLYPTCRPVIIAPRGMLLTWQDEFKKWGVKIPFHNLNTMELSPEENAFSAKIVSKVGYNGRSWDYFRLIKLYSWVKGRSVLGVSYTLFEKLAGEHRGEGQHDQIRNILLKSPGILVLDEGHTPRNDQSLMWKALTNVATNRRIILSGTPFQNNFEELYNTLYLVNPKFADQITGIYQSCRRGRPNKNVARGKWTSLTKSIRKTTDGGLMKLRKMIDPLVHVHKGTILQESLPGMRDSLVFLRPTELQKSLLEIASEERVFLHMVRVVSLISVHPSLVAEERMFSAHKRKLKEIESKIDAGVKMKFVTKLIWLADALGERVLVFSQFIDNLVFIKHQLQSHFSWKEGREVLYMDGKLDQNQRQSSINAFNNDSSEAKVLLASQKACSEGINLVGASRVVLLDSVWNPAVERQAISRAYRLGQKKAVYVYHLITSETMELKKYASQAQKDRISQLIFSPTYGLTCHSETSKIVTEDKLFDALIHDKCFSHIFEKIIHQPKASDLIDTFGFADLE</sequence>
<organism evidence="10 11">
    <name type="scientific">Fraxinus pennsylvanica</name>
    <dbReference type="NCBI Taxonomy" id="56036"/>
    <lineage>
        <taxon>Eukaryota</taxon>
        <taxon>Viridiplantae</taxon>
        <taxon>Streptophyta</taxon>
        <taxon>Embryophyta</taxon>
        <taxon>Tracheophyta</taxon>
        <taxon>Spermatophyta</taxon>
        <taxon>Magnoliopsida</taxon>
        <taxon>eudicotyledons</taxon>
        <taxon>Gunneridae</taxon>
        <taxon>Pentapetalae</taxon>
        <taxon>asterids</taxon>
        <taxon>lamiids</taxon>
        <taxon>Lamiales</taxon>
        <taxon>Oleaceae</taxon>
        <taxon>Oleeae</taxon>
        <taxon>Fraxinus</taxon>
    </lineage>
</organism>
<evidence type="ECO:0000313" key="10">
    <source>
        <dbReference type="EMBL" id="CAI9770456.1"/>
    </source>
</evidence>
<evidence type="ECO:0000256" key="4">
    <source>
        <dbReference type="ARBA" id="ARBA00022806"/>
    </source>
</evidence>
<evidence type="ECO:0000256" key="3">
    <source>
        <dbReference type="ARBA" id="ARBA00022801"/>
    </source>
</evidence>
<keyword evidence="6" id="KW-0539">Nucleus</keyword>
<feature type="compositionally biased region" description="Polar residues" evidence="7">
    <location>
        <begin position="214"/>
        <end position="230"/>
    </location>
</feature>
<dbReference type="CDD" id="cd18793">
    <property type="entry name" value="SF2_C_SNF"/>
    <property type="match status" value="1"/>
</dbReference>
<dbReference type="PANTHER" id="PTHR45821:SF5">
    <property type="entry name" value="SNF2 DOMAIN-CONTAINING PROTEIN CLASSY 4"/>
    <property type="match status" value="1"/>
</dbReference>
<dbReference type="InterPro" id="IPR014001">
    <property type="entry name" value="Helicase_ATP-bd"/>
</dbReference>
<dbReference type="AlphaFoldDB" id="A0AAD2E0M9"/>